<dbReference type="KEGG" id="hro:HELRODRAFT_179919"/>
<name>T1FF91_HELRO</name>
<reference evidence="3" key="3">
    <citation type="submission" date="2015-06" db="UniProtKB">
        <authorList>
            <consortium name="EnsemblMetazoa"/>
        </authorList>
    </citation>
    <scope>IDENTIFICATION</scope>
</reference>
<dbReference type="CTD" id="20207490"/>
<reference evidence="4" key="1">
    <citation type="submission" date="2012-12" db="EMBL/GenBank/DDBJ databases">
        <authorList>
            <person name="Hellsten U."/>
            <person name="Grimwood J."/>
            <person name="Chapman J.A."/>
            <person name="Shapiro H."/>
            <person name="Aerts A."/>
            <person name="Otillar R.P."/>
            <person name="Terry A.Y."/>
            <person name="Boore J.L."/>
            <person name="Simakov O."/>
            <person name="Marletaz F."/>
            <person name="Cho S.-J."/>
            <person name="Edsinger-Gonzales E."/>
            <person name="Havlak P."/>
            <person name="Kuo D.-H."/>
            <person name="Larsson T."/>
            <person name="Lv J."/>
            <person name="Arendt D."/>
            <person name="Savage R."/>
            <person name="Osoegawa K."/>
            <person name="de Jong P."/>
            <person name="Lindberg D.R."/>
            <person name="Seaver E.C."/>
            <person name="Weisblat D.A."/>
            <person name="Putnam N.H."/>
            <person name="Grigoriev I.V."/>
            <person name="Rokhsar D.S."/>
        </authorList>
    </citation>
    <scope>NUCLEOTIDE SEQUENCE</scope>
</reference>
<evidence type="ECO:0000313" key="4">
    <source>
        <dbReference type="Proteomes" id="UP000015101"/>
    </source>
</evidence>
<accession>T1FF91</accession>
<evidence type="ECO:0000313" key="3">
    <source>
        <dbReference type="EnsemblMetazoa" id="HelroP179919"/>
    </source>
</evidence>
<dbReference type="GeneID" id="20207490"/>
<dbReference type="InParanoid" id="T1FF91"/>
<dbReference type="EnsemblMetazoa" id="HelroT179919">
    <property type="protein sequence ID" value="HelroP179919"/>
    <property type="gene ID" value="HelroG179919"/>
</dbReference>
<evidence type="ECO:0000313" key="2">
    <source>
        <dbReference type="EMBL" id="ESN95056.1"/>
    </source>
</evidence>
<gene>
    <name evidence="3" type="primary">20207490</name>
    <name evidence="2" type="ORF">HELRODRAFT_179919</name>
</gene>
<protein>
    <submittedName>
        <fullName evidence="2 3">Uncharacterized protein</fullName>
    </submittedName>
</protein>
<feature type="compositionally biased region" description="Low complexity" evidence="1">
    <location>
        <begin position="62"/>
        <end position="73"/>
    </location>
</feature>
<dbReference type="HOGENOM" id="CLU_718205_0_0_1"/>
<feature type="compositionally biased region" description="Acidic residues" evidence="1">
    <location>
        <begin position="75"/>
        <end position="84"/>
    </location>
</feature>
<evidence type="ECO:0000256" key="1">
    <source>
        <dbReference type="SAM" id="MobiDB-lite"/>
    </source>
</evidence>
<dbReference type="EMBL" id="AMQM01007035">
    <property type="status" value="NOT_ANNOTATED_CDS"/>
    <property type="molecule type" value="Genomic_DNA"/>
</dbReference>
<dbReference type="RefSeq" id="XP_009026942.1">
    <property type="nucleotide sequence ID" value="XM_009028694.1"/>
</dbReference>
<feature type="region of interest" description="Disordered" evidence="1">
    <location>
        <begin position="59"/>
        <end position="84"/>
    </location>
</feature>
<keyword evidence="4" id="KW-1185">Reference proteome</keyword>
<reference evidence="2 4" key="2">
    <citation type="journal article" date="2013" name="Nature">
        <title>Insights into bilaterian evolution from three spiralian genomes.</title>
        <authorList>
            <person name="Simakov O."/>
            <person name="Marletaz F."/>
            <person name="Cho S.J."/>
            <person name="Edsinger-Gonzales E."/>
            <person name="Havlak P."/>
            <person name="Hellsten U."/>
            <person name="Kuo D.H."/>
            <person name="Larsson T."/>
            <person name="Lv J."/>
            <person name="Arendt D."/>
            <person name="Savage R."/>
            <person name="Osoegawa K."/>
            <person name="de Jong P."/>
            <person name="Grimwood J."/>
            <person name="Chapman J.A."/>
            <person name="Shapiro H."/>
            <person name="Aerts A."/>
            <person name="Otillar R.P."/>
            <person name="Terry A.Y."/>
            <person name="Boore J.L."/>
            <person name="Grigoriev I.V."/>
            <person name="Lindberg D.R."/>
            <person name="Seaver E.C."/>
            <person name="Weisblat D.A."/>
            <person name="Putnam N.H."/>
            <person name="Rokhsar D.S."/>
        </authorList>
    </citation>
    <scope>NUCLEOTIDE SEQUENCE</scope>
</reference>
<organism evidence="3 4">
    <name type="scientific">Helobdella robusta</name>
    <name type="common">Californian leech</name>
    <dbReference type="NCBI Taxonomy" id="6412"/>
    <lineage>
        <taxon>Eukaryota</taxon>
        <taxon>Metazoa</taxon>
        <taxon>Spiralia</taxon>
        <taxon>Lophotrochozoa</taxon>
        <taxon>Annelida</taxon>
        <taxon>Clitellata</taxon>
        <taxon>Hirudinea</taxon>
        <taxon>Rhynchobdellida</taxon>
        <taxon>Glossiphoniidae</taxon>
        <taxon>Helobdella</taxon>
    </lineage>
</organism>
<sequence>MALKSWYLDGSARCLAVAVRQQHQGRKFYYITRDGQNQSSNIQTNIYRLDVQGEQLLIHPYNNNNNNNNNRSSGGDDDLDDEDANDLADSLKSMKLTKEKVSKFLILDQNQIVVYGQIEGGNRGIYLMDGRCGQKRNMYIYKEQCQGKIIQRMKVMSGGRLEEDKGDEDRLDFLKEFIDGKKTADLKKFSSLLYDHHMEAPTIMDLMTRLLSDDDLQTSHFKQRLRSVVHHLQLPNDFTQYLSTMNLHHVLKLLKFLHDELVSNEEEDDENDDHLHDHLHPHHHSTIETIIDWLNMLLDCHYPRLVLHLAGSREVKSSKSNNSADDISGGEGASLLNDILTYIDVTVSEAKEGLCQKIINQAKYLKVKQKKSSRKRYYIEAFQFS</sequence>
<proteinExistence type="predicted"/>
<dbReference type="Proteomes" id="UP000015101">
    <property type="component" value="Unassembled WGS sequence"/>
</dbReference>
<dbReference type="AlphaFoldDB" id="T1FF91"/>
<dbReference type="EMBL" id="KB097552">
    <property type="protein sequence ID" value="ESN95056.1"/>
    <property type="molecule type" value="Genomic_DNA"/>
</dbReference>